<accession>A0A1E3A836</accession>
<evidence type="ECO:0000256" key="1">
    <source>
        <dbReference type="ARBA" id="ARBA00022801"/>
    </source>
</evidence>
<dbReference type="InterPro" id="IPR011335">
    <property type="entry name" value="Restrct_endonuc-II-like"/>
</dbReference>
<evidence type="ECO:0000313" key="3">
    <source>
        <dbReference type="EMBL" id="ODM04858.1"/>
    </source>
</evidence>
<evidence type="ECO:0000313" key="4">
    <source>
        <dbReference type="Proteomes" id="UP000095003"/>
    </source>
</evidence>
<proteinExistence type="predicted"/>
<dbReference type="Proteomes" id="UP000095003">
    <property type="component" value="Unassembled WGS sequence"/>
</dbReference>
<protein>
    <submittedName>
        <fullName evidence="3">YqaJ-like viral recombinase domain protein</fullName>
    </submittedName>
</protein>
<dbReference type="EMBL" id="MCGI01000007">
    <property type="protein sequence ID" value="ODM04858.1"/>
    <property type="molecule type" value="Genomic_DNA"/>
</dbReference>
<dbReference type="NCBIfam" id="TIGR03033">
    <property type="entry name" value="phage_rel_nuc"/>
    <property type="match status" value="1"/>
</dbReference>
<dbReference type="PATRIC" id="fig|1432052.3.peg.6539"/>
<dbReference type="AlphaFoldDB" id="A0A1E3A836"/>
<dbReference type="InterPro" id="IPR019080">
    <property type="entry name" value="YqaJ_viral_recombinase"/>
</dbReference>
<dbReference type="Pfam" id="PF09588">
    <property type="entry name" value="YqaJ"/>
    <property type="match status" value="1"/>
</dbReference>
<evidence type="ECO:0000259" key="2">
    <source>
        <dbReference type="Pfam" id="PF09588"/>
    </source>
</evidence>
<comment type="caution">
    <text evidence="3">The sequence shown here is derived from an EMBL/GenBank/DDBJ whole genome shotgun (WGS) entry which is preliminary data.</text>
</comment>
<dbReference type="InterPro" id="IPR051703">
    <property type="entry name" value="NF-kappa-B_Signaling_Reg"/>
</dbReference>
<dbReference type="InterPro" id="IPR017482">
    <property type="entry name" value="Lambda-type_endonuclease"/>
</dbReference>
<gene>
    <name evidence="3" type="ORF">BEH84_05921</name>
</gene>
<dbReference type="InterPro" id="IPR011604">
    <property type="entry name" value="PDDEXK-like_dom_sf"/>
</dbReference>
<keyword evidence="1" id="KW-0378">Hydrolase</keyword>
<dbReference type="RefSeq" id="WP_176726845.1">
    <property type="nucleotide sequence ID" value="NZ_JBKXXQ010000016.1"/>
</dbReference>
<dbReference type="PANTHER" id="PTHR46609:SF6">
    <property type="entry name" value="EXONUCLEASE, PHAGE-TYPE_RECB, C-TERMINAL DOMAIN-CONTAINING PROTEIN-RELATED"/>
    <property type="match status" value="1"/>
</dbReference>
<reference evidence="3 4" key="1">
    <citation type="submission" date="2016-07" db="EMBL/GenBank/DDBJ databases">
        <title>Characterization of isolates of Eisenbergiella tayi derived from blood cultures, using whole genome sequencing.</title>
        <authorList>
            <person name="Burdz T."/>
            <person name="Wiebe D."/>
            <person name="Huynh C."/>
            <person name="Bernard K."/>
        </authorList>
    </citation>
    <scope>NUCLEOTIDE SEQUENCE [LARGE SCALE GENOMIC DNA]</scope>
    <source>
        <strain evidence="3 4">NML 120489</strain>
    </source>
</reference>
<sequence length="356" mass="41183">MAGSIVTQRTQYKPLVLVDTANLSREEWLSYRRQGIGGSDVASIFGVSPFRTARDLYYDKLNIVSVEEDEGNWVAMEMGNLLEPLVAKIFGKKTGYKFYQIKKMFYHPHYPFMLADLDYFVTLPDGTTAILEIKTTNYNAKDNWWLNGKETVPVYYESQGRHYMAVMNVDRVFYCCLYGNTEDEAIIREIKRDYAYEEEMIFLEKEFWEDHVLAKLPPPYMENGDLIMDSARKHFGPADPNAPTVELNTGMAAKLMRYLQLQEEKKNEEVHSKQIDKELQRLKGMLIAEMGTSCKAVCKSSGVRYTITYNPVRKSTIDKDSLLRLKLQYPDIYEQFASISESRRFYVKTSSISEAA</sequence>
<dbReference type="SUPFAM" id="SSF52980">
    <property type="entry name" value="Restriction endonuclease-like"/>
    <property type="match status" value="1"/>
</dbReference>
<feature type="domain" description="YqaJ viral recombinase" evidence="2">
    <location>
        <begin position="27"/>
        <end position="167"/>
    </location>
</feature>
<dbReference type="PANTHER" id="PTHR46609">
    <property type="entry name" value="EXONUCLEASE, PHAGE-TYPE/RECB, C-TERMINAL DOMAIN-CONTAINING PROTEIN"/>
    <property type="match status" value="1"/>
</dbReference>
<organism evidence="3 4">
    <name type="scientific">Eisenbergiella tayi</name>
    <dbReference type="NCBI Taxonomy" id="1432052"/>
    <lineage>
        <taxon>Bacteria</taxon>
        <taxon>Bacillati</taxon>
        <taxon>Bacillota</taxon>
        <taxon>Clostridia</taxon>
        <taxon>Lachnospirales</taxon>
        <taxon>Lachnospiraceae</taxon>
        <taxon>Eisenbergiella</taxon>
    </lineage>
</organism>
<name>A0A1E3A836_9FIRM</name>
<dbReference type="Gene3D" id="3.90.320.10">
    <property type="match status" value="1"/>
</dbReference>
<dbReference type="GO" id="GO:0016787">
    <property type="term" value="F:hydrolase activity"/>
    <property type="evidence" value="ECO:0007669"/>
    <property type="project" value="UniProtKB-KW"/>
</dbReference>